<keyword evidence="2" id="KW-0472">Membrane</keyword>
<feature type="region of interest" description="Disordered" evidence="1">
    <location>
        <begin position="1"/>
        <end position="25"/>
    </location>
</feature>
<keyword evidence="2" id="KW-1133">Transmembrane helix</keyword>
<evidence type="ECO:0000256" key="2">
    <source>
        <dbReference type="SAM" id="Phobius"/>
    </source>
</evidence>
<dbReference type="OrthoDB" id="1740076at2759"/>
<feature type="transmembrane region" description="Helical" evidence="2">
    <location>
        <begin position="99"/>
        <end position="118"/>
    </location>
</feature>
<name>A0A2U1P8A8_ARTAN</name>
<reference evidence="3 4" key="1">
    <citation type="journal article" date="2018" name="Mol. Plant">
        <title>The genome of Artemisia annua provides insight into the evolution of Asteraceae family and artemisinin biosynthesis.</title>
        <authorList>
            <person name="Shen Q."/>
            <person name="Zhang L."/>
            <person name="Liao Z."/>
            <person name="Wang S."/>
            <person name="Yan T."/>
            <person name="Shi P."/>
            <person name="Liu M."/>
            <person name="Fu X."/>
            <person name="Pan Q."/>
            <person name="Wang Y."/>
            <person name="Lv Z."/>
            <person name="Lu X."/>
            <person name="Zhang F."/>
            <person name="Jiang W."/>
            <person name="Ma Y."/>
            <person name="Chen M."/>
            <person name="Hao X."/>
            <person name="Li L."/>
            <person name="Tang Y."/>
            <person name="Lv G."/>
            <person name="Zhou Y."/>
            <person name="Sun X."/>
            <person name="Brodelius P.E."/>
            <person name="Rose J.K.C."/>
            <person name="Tang K."/>
        </authorList>
    </citation>
    <scope>NUCLEOTIDE SEQUENCE [LARGE SCALE GENOMIC DNA]</scope>
    <source>
        <strain evidence="4">cv. Huhao1</strain>
        <tissue evidence="3">Leaf</tissue>
    </source>
</reference>
<feature type="compositionally biased region" description="Polar residues" evidence="1">
    <location>
        <begin position="9"/>
        <end position="22"/>
    </location>
</feature>
<gene>
    <name evidence="3" type="ORF">CTI12_AA181950</name>
</gene>
<feature type="transmembrane region" description="Helical" evidence="2">
    <location>
        <begin position="57"/>
        <end position="78"/>
    </location>
</feature>
<keyword evidence="4" id="KW-1185">Reference proteome</keyword>
<protein>
    <submittedName>
        <fullName evidence="3">Uncharacterized protein</fullName>
    </submittedName>
</protein>
<proteinExistence type="predicted"/>
<feature type="transmembrane region" description="Helical" evidence="2">
    <location>
        <begin position="124"/>
        <end position="144"/>
    </location>
</feature>
<dbReference type="Proteomes" id="UP000245207">
    <property type="component" value="Unassembled WGS sequence"/>
</dbReference>
<accession>A0A2U1P8A8</accession>
<sequence>MAARVPFHKNTNLKPHQTNLSDANEADDDHNIFPFYFLIMMPNTIGSFARAYHYNDYSLALLGLLVLITFLLLECSLFRFRSVPKNENPCQKFWFKITLWFLYTAISCGFVHQFGYLLSLQITVALYIVVLVCSGLMLYTFIILDRVSTGSTYENEIGLQEKSMLCVDKSNYVDSVFAKV</sequence>
<evidence type="ECO:0000313" key="3">
    <source>
        <dbReference type="EMBL" id="PWA81995.1"/>
    </source>
</evidence>
<keyword evidence="2" id="KW-0812">Transmembrane</keyword>
<evidence type="ECO:0000313" key="4">
    <source>
        <dbReference type="Proteomes" id="UP000245207"/>
    </source>
</evidence>
<comment type="caution">
    <text evidence="3">The sequence shown here is derived from an EMBL/GenBank/DDBJ whole genome shotgun (WGS) entry which is preliminary data.</text>
</comment>
<dbReference type="AlphaFoldDB" id="A0A2U1P8A8"/>
<organism evidence="3 4">
    <name type="scientific">Artemisia annua</name>
    <name type="common">Sweet wormwood</name>
    <dbReference type="NCBI Taxonomy" id="35608"/>
    <lineage>
        <taxon>Eukaryota</taxon>
        <taxon>Viridiplantae</taxon>
        <taxon>Streptophyta</taxon>
        <taxon>Embryophyta</taxon>
        <taxon>Tracheophyta</taxon>
        <taxon>Spermatophyta</taxon>
        <taxon>Magnoliopsida</taxon>
        <taxon>eudicotyledons</taxon>
        <taxon>Gunneridae</taxon>
        <taxon>Pentapetalae</taxon>
        <taxon>asterids</taxon>
        <taxon>campanulids</taxon>
        <taxon>Asterales</taxon>
        <taxon>Asteraceae</taxon>
        <taxon>Asteroideae</taxon>
        <taxon>Anthemideae</taxon>
        <taxon>Artemisiinae</taxon>
        <taxon>Artemisia</taxon>
    </lineage>
</organism>
<evidence type="ECO:0000256" key="1">
    <source>
        <dbReference type="SAM" id="MobiDB-lite"/>
    </source>
</evidence>
<dbReference type="EMBL" id="PKPP01001523">
    <property type="protein sequence ID" value="PWA81995.1"/>
    <property type="molecule type" value="Genomic_DNA"/>
</dbReference>